<dbReference type="CDD" id="cd06261">
    <property type="entry name" value="TM_PBP2"/>
    <property type="match status" value="1"/>
</dbReference>
<sequence>MAKQNKVSTPFWRDNRIIPIMLQIIFVLIVLIVGGYLINNAIAGLERIGIELGLGFLGSTASFNISESLIDYQPTDTYGRAVMVGVLNTIKVSVIGIILATIIGIFVGIARLSNNWLVQKIAGLYIEIFRNTPLLVQIFIWYFAVFLKFPQVKEAFEIGPMYLSNRGAAIPWFELHSGSLIWSLLFIIGIIAAIIFWKTRLNTQVKTGERKYPFVWAIGSFITALILAFVFTQQGPVDMTYPVLGNFNFEGGHTVTPEFLAILIGLTAYTATYIAEIVRAGILSVSKGQKEAAKALGLKNSTTMRLVVFPQAIRIIIPPVTSQYLNLTKNSSLAVAVGYADLVSVGNTTLNQTGHAVEMILIMILVYLTLSLLTSLFMNIFNKKSQIVER</sequence>
<dbReference type="NCBIfam" id="TIGR01726">
    <property type="entry name" value="HEQRo_perm_3TM"/>
    <property type="match status" value="1"/>
</dbReference>
<dbReference type="RefSeq" id="WP_338024305.1">
    <property type="nucleotide sequence ID" value="NZ_JAFBDR010000015.1"/>
</dbReference>
<evidence type="ECO:0000256" key="3">
    <source>
        <dbReference type="ARBA" id="ARBA00022448"/>
    </source>
</evidence>
<dbReference type="PROSITE" id="PS50928">
    <property type="entry name" value="ABC_TM1"/>
    <property type="match status" value="1"/>
</dbReference>
<comment type="caution">
    <text evidence="11">The sequence shown here is derived from an EMBL/GenBank/DDBJ whole genome shotgun (WGS) entry which is preliminary data.</text>
</comment>
<comment type="subcellular location">
    <subcellularLocation>
        <location evidence="1 9">Cell membrane</location>
        <topology evidence="1 9">Multi-pass membrane protein</topology>
    </subcellularLocation>
</comment>
<proteinExistence type="inferred from homology"/>
<dbReference type="EMBL" id="JAFBDR010000015">
    <property type="protein sequence ID" value="MBM7572164.1"/>
    <property type="molecule type" value="Genomic_DNA"/>
</dbReference>
<dbReference type="Gene3D" id="1.10.3720.10">
    <property type="entry name" value="MetI-like"/>
    <property type="match status" value="2"/>
</dbReference>
<evidence type="ECO:0000313" key="11">
    <source>
        <dbReference type="EMBL" id="MBM7572164.1"/>
    </source>
</evidence>
<dbReference type="InterPro" id="IPR010065">
    <property type="entry name" value="AA_ABC_transptr_permease_3TM"/>
</dbReference>
<dbReference type="SUPFAM" id="SSF161098">
    <property type="entry name" value="MetI-like"/>
    <property type="match status" value="1"/>
</dbReference>
<keyword evidence="5 9" id="KW-0812">Transmembrane</keyword>
<protein>
    <submittedName>
        <fullName evidence="11">General L-amino acid transport system permease protein</fullName>
    </submittedName>
</protein>
<feature type="transmembrane region" description="Helical" evidence="9">
    <location>
        <begin position="306"/>
        <end position="325"/>
    </location>
</feature>
<dbReference type="InterPro" id="IPR000515">
    <property type="entry name" value="MetI-like"/>
</dbReference>
<keyword evidence="12" id="KW-1185">Reference proteome</keyword>
<feature type="transmembrane region" description="Helical" evidence="9">
    <location>
        <begin position="180"/>
        <end position="200"/>
    </location>
</feature>
<comment type="similarity">
    <text evidence="2">Belongs to the binding-protein-dependent transport system permease family. HisMQ subfamily.</text>
</comment>
<dbReference type="PANTHER" id="PTHR30614:SF37">
    <property type="entry name" value="AMINO-ACID ABC TRANSPORTER PERMEASE PROTEIN YHDX-RELATED"/>
    <property type="match status" value="1"/>
</dbReference>
<keyword evidence="8 9" id="KW-0472">Membrane</keyword>
<evidence type="ECO:0000256" key="1">
    <source>
        <dbReference type="ARBA" id="ARBA00004651"/>
    </source>
</evidence>
<evidence type="ECO:0000259" key="10">
    <source>
        <dbReference type="PROSITE" id="PS50928"/>
    </source>
</evidence>
<feature type="transmembrane region" description="Helical" evidence="9">
    <location>
        <begin position="124"/>
        <end position="144"/>
    </location>
</feature>
<feature type="transmembrane region" description="Helical" evidence="9">
    <location>
        <begin position="90"/>
        <end position="112"/>
    </location>
</feature>
<evidence type="ECO:0000256" key="5">
    <source>
        <dbReference type="ARBA" id="ARBA00022692"/>
    </source>
</evidence>
<name>A0ABS2N213_9BACI</name>
<evidence type="ECO:0000256" key="2">
    <source>
        <dbReference type="ARBA" id="ARBA00010072"/>
    </source>
</evidence>
<keyword evidence="6" id="KW-0029">Amino-acid transport</keyword>
<evidence type="ECO:0000256" key="4">
    <source>
        <dbReference type="ARBA" id="ARBA00022475"/>
    </source>
</evidence>
<evidence type="ECO:0000313" key="12">
    <source>
        <dbReference type="Proteomes" id="UP001296943"/>
    </source>
</evidence>
<evidence type="ECO:0000256" key="8">
    <source>
        <dbReference type="ARBA" id="ARBA00023136"/>
    </source>
</evidence>
<feature type="transmembrane region" description="Helical" evidence="9">
    <location>
        <begin position="359"/>
        <end position="381"/>
    </location>
</feature>
<keyword evidence="3 9" id="KW-0813">Transport</keyword>
<evidence type="ECO:0000256" key="6">
    <source>
        <dbReference type="ARBA" id="ARBA00022970"/>
    </source>
</evidence>
<feature type="transmembrane region" description="Helical" evidence="9">
    <location>
        <begin position="212"/>
        <end position="231"/>
    </location>
</feature>
<organism evidence="11 12">
    <name type="scientific">Aquibacillus albus</name>
    <dbReference type="NCBI Taxonomy" id="1168171"/>
    <lineage>
        <taxon>Bacteria</taxon>
        <taxon>Bacillati</taxon>
        <taxon>Bacillota</taxon>
        <taxon>Bacilli</taxon>
        <taxon>Bacillales</taxon>
        <taxon>Bacillaceae</taxon>
        <taxon>Aquibacillus</taxon>
    </lineage>
</organism>
<keyword evidence="4" id="KW-1003">Cell membrane</keyword>
<evidence type="ECO:0000256" key="7">
    <source>
        <dbReference type="ARBA" id="ARBA00022989"/>
    </source>
</evidence>
<dbReference type="PANTHER" id="PTHR30614">
    <property type="entry name" value="MEMBRANE COMPONENT OF AMINO ACID ABC TRANSPORTER"/>
    <property type="match status" value="1"/>
</dbReference>
<dbReference type="InterPro" id="IPR035906">
    <property type="entry name" value="MetI-like_sf"/>
</dbReference>
<dbReference type="Pfam" id="PF00528">
    <property type="entry name" value="BPD_transp_1"/>
    <property type="match status" value="1"/>
</dbReference>
<dbReference type="Proteomes" id="UP001296943">
    <property type="component" value="Unassembled WGS sequence"/>
</dbReference>
<reference evidence="11 12" key="1">
    <citation type="submission" date="2021-01" db="EMBL/GenBank/DDBJ databases">
        <title>Genomic Encyclopedia of Type Strains, Phase IV (KMG-IV): sequencing the most valuable type-strain genomes for metagenomic binning, comparative biology and taxonomic classification.</title>
        <authorList>
            <person name="Goeker M."/>
        </authorList>
    </citation>
    <scope>NUCLEOTIDE SEQUENCE [LARGE SCALE GENOMIC DNA]</scope>
    <source>
        <strain evidence="11 12">DSM 23711</strain>
    </source>
</reference>
<gene>
    <name evidence="11" type="ORF">JOC48_002667</name>
</gene>
<accession>A0ABS2N213</accession>
<keyword evidence="7 9" id="KW-1133">Transmembrane helix</keyword>
<evidence type="ECO:0000256" key="9">
    <source>
        <dbReference type="RuleBase" id="RU363032"/>
    </source>
</evidence>
<dbReference type="InterPro" id="IPR043429">
    <property type="entry name" value="ArtM/GltK/GlnP/TcyL/YhdX-like"/>
</dbReference>
<feature type="transmembrane region" description="Helical" evidence="9">
    <location>
        <begin position="20"/>
        <end position="38"/>
    </location>
</feature>
<feature type="transmembrane region" description="Helical" evidence="9">
    <location>
        <begin position="259"/>
        <end position="285"/>
    </location>
</feature>
<feature type="domain" description="ABC transmembrane type-1" evidence="10">
    <location>
        <begin position="86"/>
        <end position="378"/>
    </location>
</feature>